<dbReference type="Pfam" id="PF00005">
    <property type="entry name" value="ABC_tran"/>
    <property type="match status" value="1"/>
</dbReference>
<evidence type="ECO:0000256" key="9">
    <source>
        <dbReference type="SAM" id="Phobius"/>
    </source>
</evidence>
<evidence type="ECO:0000256" key="7">
    <source>
        <dbReference type="ARBA" id="ARBA00022989"/>
    </source>
</evidence>
<dbReference type="InterPro" id="IPR003439">
    <property type="entry name" value="ABC_transporter-like_ATP-bd"/>
</dbReference>
<dbReference type="STRING" id="93625.A0A409WUB0"/>
<dbReference type="EMBL" id="NHYD01003180">
    <property type="protein sequence ID" value="PPQ82108.1"/>
    <property type="molecule type" value="Genomic_DNA"/>
</dbReference>
<dbReference type="SUPFAM" id="SSF90123">
    <property type="entry name" value="ABC transporter transmembrane region"/>
    <property type="match status" value="1"/>
</dbReference>
<evidence type="ECO:0000256" key="4">
    <source>
        <dbReference type="ARBA" id="ARBA00022737"/>
    </source>
</evidence>
<evidence type="ECO:0000256" key="1">
    <source>
        <dbReference type="ARBA" id="ARBA00004141"/>
    </source>
</evidence>
<dbReference type="InterPro" id="IPR027417">
    <property type="entry name" value="P-loop_NTPase"/>
</dbReference>
<keyword evidence="4" id="KW-0677">Repeat</keyword>
<feature type="transmembrane region" description="Helical" evidence="9">
    <location>
        <begin position="225"/>
        <end position="251"/>
    </location>
</feature>
<dbReference type="PROSITE" id="PS50893">
    <property type="entry name" value="ABC_TRANSPORTER_2"/>
    <property type="match status" value="1"/>
</dbReference>
<dbReference type="CDD" id="cd18604">
    <property type="entry name" value="ABC_6TM_VMR1_D2_like"/>
    <property type="match status" value="1"/>
</dbReference>
<evidence type="ECO:0000256" key="8">
    <source>
        <dbReference type="ARBA" id="ARBA00023136"/>
    </source>
</evidence>
<evidence type="ECO:0000256" key="2">
    <source>
        <dbReference type="ARBA" id="ARBA00022448"/>
    </source>
</evidence>
<dbReference type="PANTHER" id="PTHR24223">
    <property type="entry name" value="ATP-BINDING CASSETTE SUB-FAMILY C"/>
    <property type="match status" value="1"/>
</dbReference>
<dbReference type="Gene3D" id="3.40.50.300">
    <property type="entry name" value="P-loop containing nucleotide triphosphate hydrolases"/>
    <property type="match status" value="2"/>
</dbReference>
<keyword evidence="3 9" id="KW-0812">Transmembrane</keyword>
<keyword evidence="5" id="KW-0547">Nucleotide-binding</keyword>
<feature type="domain" description="ABC transporter" evidence="10">
    <location>
        <begin position="503"/>
        <end position="740"/>
    </location>
</feature>
<keyword evidence="6" id="KW-0067">ATP-binding</keyword>
<evidence type="ECO:0000256" key="6">
    <source>
        <dbReference type="ARBA" id="ARBA00022840"/>
    </source>
</evidence>
<feature type="transmembrane region" description="Helical" evidence="9">
    <location>
        <begin position="411"/>
        <end position="432"/>
    </location>
</feature>
<comment type="caution">
    <text evidence="12">The sequence shown here is derived from an EMBL/GenBank/DDBJ whole genome shotgun (WGS) entry which is preliminary data.</text>
</comment>
<evidence type="ECO:0000256" key="3">
    <source>
        <dbReference type="ARBA" id="ARBA00022692"/>
    </source>
</evidence>
<keyword evidence="2" id="KW-0813">Transport</keyword>
<dbReference type="InterPro" id="IPR036640">
    <property type="entry name" value="ABC1_TM_sf"/>
</dbReference>
<dbReference type="CDD" id="cd03244">
    <property type="entry name" value="ABCC_MRP_domain2"/>
    <property type="match status" value="1"/>
</dbReference>
<dbReference type="InterPro" id="IPR003593">
    <property type="entry name" value="AAA+_ATPase"/>
</dbReference>
<evidence type="ECO:0000313" key="12">
    <source>
        <dbReference type="EMBL" id="PPQ82108.1"/>
    </source>
</evidence>
<dbReference type="InterPro" id="IPR050173">
    <property type="entry name" value="ABC_transporter_C-like"/>
</dbReference>
<dbReference type="Pfam" id="PF00664">
    <property type="entry name" value="ABC_membrane"/>
    <property type="match status" value="1"/>
</dbReference>
<dbReference type="FunFam" id="3.40.50.300:FF:000838">
    <property type="entry name" value="ABC multidrug transporter (Eurofung)"/>
    <property type="match status" value="1"/>
</dbReference>
<evidence type="ECO:0000259" key="10">
    <source>
        <dbReference type="PROSITE" id="PS50893"/>
    </source>
</evidence>
<sequence>AAQESWVQNETIRDNILFGSPYDEARYRKVIRQCALERDLELFEAGDATEVGEKGLTLSSSWIIDQCFRGDLIKGRTVLLVTHNVALATPISKFIISLGQDGSIQTQENDTDSSSMHDTNLEKQLEIDDSVMNMMDNYDESPSPKKDVGNEGKLVMKEEIVEGHITWRSLKLFLSGLGGDYPFIFYSIWLSGFLITDWVTTFQVWFLGYWGTQYEGHAPSEVNDFYFLTLYTLLLLTAIVLFSAAYIFYIYGTMRASRIINASLIDSVLSSTLRWLDETPTGRIIARCTQDIRAIDGVIPDAFFDLTEMAISMFTKIGIIVIFTPVFIFPSLSVAALGVYLASVYLKAQLSVKREMSNARSPLLAHFSAAIAGIVSIRAYGAQRALKAESLRRIDHYVRMARISYNLNRWIGVRIDLLGDLFTAALASYLVYGHSLNAANAGFSLNLAVDFCATILWWVRFFNDFEVQANSLERIQGFIDIEHEPKPTENGKPPAAWPTSGDLQVENLSARYSQTSPNVLHNLSFHIRSGERIGIVGRTGSGKSSLTLAFLRCILTEGTVYYDGLSTNKLNLDAVRSNITIIPQTPELLSGSLRRNLDPFDQHGDAVLNDALRAAGLFSLQEELGEVRLTLDSNIASAGSNLSVGQRQILALARAMVRGSKVLILDEATSAIDYTTDSVIQTTLRHQLPSDVTVITVAHRLQTIMDADKIMVLDSGRIAEFDSPLTLLRREGGLLKALVDESGDTKTLYAMAEGKA</sequence>
<dbReference type="OrthoDB" id="6500128at2759"/>
<name>A0A409WUB0_PSICY</name>
<evidence type="ECO:0000256" key="5">
    <source>
        <dbReference type="ARBA" id="ARBA00022741"/>
    </source>
</evidence>
<dbReference type="FunFam" id="1.20.1560.10:FF:000013">
    <property type="entry name" value="ABC transporter C family member 2"/>
    <property type="match status" value="1"/>
</dbReference>
<evidence type="ECO:0000313" key="13">
    <source>
        <dbReference type="Proteomes" id="UP000283269"/>
    </source>
</evidence>
<feature type="transmembrane region" description="Helical" evidence="9">
    <location>
        <begin position="363"/>
        <end position="381"/>
    </location>
</feature>
<gene>
    <name evidence="12" type="ORF">CVT25_014353</name>
</gene>
<keyword evidence="8 9" id="KW-0472">Membrane</keyword>
<feature type="transmembrane region" description="Helical" evidence="9">
    <location>
        <begin position="317"/>
        <end position="343"/>
    </location>
</feature>
<feature type="transmembrane region" description="Helical" evidence="9">
    <location>
        <begin position="183"/>
        <end position="205"/>
    </location>
</feature>
<protein>
    <recommendedName>
        <fullName evidence="14">ABC transporter domain-containing protein</fullName>
    </recommendedName>
</protein>
<dbReference type="SMART" id="SM00382">
    <property type="entry name" value="AAA"/>
    <property type="match status" value="1"/>
</dbReference>
<dbReference type="SUPFAM" id="SSF52540">
    <property type="entry name" value="P-loop containing nucleoside triphosphate hydrolases"/>
    <property type="match status" value="2"/>
</dbReference>
<reference evidence="12 13" key="1">
    <citation type="journal article" date="2018" name="Evol. Lett.">
        <title>Horizontal gene cluster transfer increased hallucinogenic mushroom diversity.</title>
        <authorList>
            <person name="Reynolds H.T."/>
            <person name="Vijayakumar V."/>
            <person name="Gluck-Thaler E."/>
            <person name="Korotkin H.B."/>
            <person name="Matheny P.B."/>
            <person name="Slot J.C."/>
        </authorList>
    </citation>
    <scope>NUCLEOTIDE SEQUENCE [LARGE SCALE GENOMIC DNA]</scope>
    <source>
        <strain evidence="12 13">2631</strain>
    </source>
</reference>
<keyword evidence="7 9" id="KW-1133">Transmembrane helix</keyword>
<comment type="subcellular location">
    <subcellularLocation>
        <location evidence="1">Membrane</location>
        <topology evidence="1">Multi-pass membrane protein</topology>
    </subcellularLocation>
</comment>
<dbReference type="PANTHER" id="PTHR24223:SF356">
    <property type="entry name" value="ATP-BINDING CASSETTE TRANSPORTER ABC4"/>
    <property type="match status" value="1"/>
</dbReference>
<dbReference type="PROSITE" id="PS50929">
    <property type="entry name" value="ABC_TM1F"/>
    <property type="match status" value="1"/>
</dbReference>
<dbReference type="GO" id="GO:0016020">
    <property type="term" value="C:membrane"/>
    <property type="evidence" value="ECO:0007669"/>
    <property type="project" value="UniProtKB-SubCell"/>
</dbReference>
<dbReference type="Gene3D" id="1.20.1560.10">
    <property type="entry name" value="ABC transporter type 1, transmembrane domain"/>
    <property type="match status" value="1"/>
</dbReference>
<dbReference type="GO" id="GO:0005524">
    <property type="term" value="F:ATP binding"/>
    <property type="evidence" value="ECO:0007669"/>
    <property type="project" value="UniProtKB-KW"/>
</dbReference>
<dbReference type="InParanoid" id="A0A409WUB0"/>
<feature type="non-terminal residue" evidence="12">
    <location>
        <position position="1"/>
    </location>
</feature>
<organism evidence="12 13">
    <name type="scientific">Psilocybe cyanescens</name>
    <dbReference type="NCBI Taxonomy" id="93625"/>
    <lineage>
        <taxon>Eukaryota</taxon>
        <taxon>Fungi</taxon>
        <taxon>Dikarya</taxon>
        <taxon>Basidiomycota</taxon>
        <taxon>Agaricomycotina</taxon>
        <taxon>Agaricomycetes</taxon>
        <taxon>Agaricomycetidae</taxon>
        <taxon>Agaricales</taxon>
        <taxon>Agaricineae</taxon>
        <taxon>Strophariaceae</taxon>
        <taxon>Psilocybe</taxon>
    </lineage>
</organism>
<proteinExistence type="predicted"/>
<evidence type="ECO:0000259" key="11">
    <source>
        <dbReference type="PROSITE" id="PS50929"/>
    </source>
</evidence>
<dbReference type="InterPro" id="IPR011527">
    <property type="entry name" value="ABC1_TM_dom"/>
</dbReference>
<accession>A0A409WUB0</accession>
<keyword evidence="13" id="KW-1185">Reference proteome</keyword>
<dbReference type="AlphaFoldDB" id="A0A409WUB0"/>
<feature type="domain" description="ABC transmembrane type-1" evidence="11">
    <location>
        <begin position="194"/>
        <end position="466"/>
    </location>
</feature>
<dbReference type="GO" id="GO:0016887">
    <property type="term" value="F:ATP hydrolysis activity"/>
    <property type="evidence" value="ECO:0007669"/>
    <property type="project" value="InterPro"/>
</dbReference>
<dbReference type="GO" id="GO:0140359">
    <property type="term" value="F:ABC-type transporter activity"/>
    <property type="evidence" value="ECO:0007669"/>
    <property type="project" value="InterPro"/>
</dbReference>
<dbReference type="Proteomes" id="UP000283269">
    <property type="component" value="Unassembled WGS sequence"/>
</dbReference>
<evidence type="ECO:0008006" key="14">
    <source>
        <dbReference type="Google" id="ProtNLM"/>
    </source>
</evidence>